<dbReference type="AlphaFoldDB" id="A0AA40SDZ6"/>
<dbReference type="Proteomes" id="UP000530412">
    <property type="component" value="Unassembled WGS sequence"/>
</dbReference>
<organism evidence="1 2">
    <name type="scientific">Streptomyces calvus</name>
    <dbReference type="NCBI Taxonomy" id="67282"/>
    <lineage>
        <taxon>Bacteria</taxon>
        <taxon>Bacillati</taxon>
        <taxon>Actinomycetota</taxon>
        <taxon>Actinomycetes</taxon>
        <taxon>Kitasatosporales</taxon>
        <taxon>Streptomycetaceae</taxon>
        <taxon>Streptomyces</taxon>
    </lineage>
</organism>
<evidence type="ECO:0000313" key="2">
    <source>
        <dbReference type="Proteomes" id="UP000530412"/>
    </source>
</evidence>
<name>A0AA40SDZ6_9ACTN</name>
<gene>
    <name evidence="1" type="ORF">FHS33_003204</name>
</gene>
<dbReference type="RefSeq" id="WP_161173723.1">
    <property type="nucleotide sequence ID" value="NZ_BMSU01000012.1"/>
</dbReference>
<reference evidence="1 2" key="1">
    <citation type="submission" date="2020-08" db="EMBL/GenBank/DDBJ databases">
        <title>Genomic Encyclopedia of Type Strains, Phase III (KMG-III): the genomes of soil and plant-associated and newly described type strains.</title>
        <authorList>
            <person name="Whitman W."/>
        </authorList>
    </citation>
    <scope>NUCLEOTIDE SEQUENCE [LARGE SCALE GENOMIC DNA]</scope>
    <source>
        <strain evidence="1 2">CECT 3271</strain>
    </source>
</reference>
<protein>
    <submittedName>
        <fullName evidence="1">Uncharacterized protein</fullName>
    </submittedName>
</protein>
<sequence length="116" mass="12689">MAEREMFHTSDLVPLLAERGPPLVAHLLDHVRSQSSPSRRFNEASSRWLRYSSTNIAAGHIDSLNYSMANWGDRLIEKAMHSDAVKAGVQGVVAVARRPVPSRACRTARTGPPGAD</sequence>
<dbReference type="EMBL" id="JACJIE010000006">
    <property type="protein sequence ID" value="MBA8944766.1"/>
    <property type="molecule type" value="Genomic_DNA"/>
</dbReference>
<comment type="caution">
    <text evidence="1">The sequence shown here is derived from an EMBL/GenBank/DDBJ whole genome shotgun (WGS) entry which is preliminary data.</text>
</comment>
<proteinExistence type="predicted"/>
<evidence type="ECO:0000313" key="1">
    <source>
        <dbReference type="EMBL" id="MBA8944766.1"/>
    </source>
</evidence>
<accession>A0AA40SDZ6</accession>